<dbReference type="Pfam" id="PF01353">
    <property type="entry name" value="GFP"/>
    <property type="match status" value="1"/>
</dbReference>
<dbReference type="GO" id="GO:0006091">
    <property type="term" value="P:generation of precursor metabolites and energy"/>
    <property type="evidence" value="ECO:0007669"/>
    <property type="project" value="InterPro"/>
</dbReference>
<comment type="similarity">
    <text evidence="1">Belongs to the GFP family.</text>
</comment>
<dbReference type="PRINTS" id="PR01229">
    <property type="entry name" value="GFLUORESCENT"/>
</dbReference>
<dbReference type="GO" id="GO:0008218">
    <property type="term" value="P:bioluminescence"/>
    <property type="evidence" value="ECO:0007669"/>
    <property type="project" value="UniProtKB-KW"/>
</dbReference>
<protein>
    <submittedName>
        <fullName evidence="5 6">Green fluorescent protein</fullName>
    </submittedName>
</protein>
<keyword evidence="2" id="KW-0157">Chromophore</keyword>
<evidence type="ECO:0000256" key="3">
    <source>
        <dbReference type="ARBA" id="ARBA00023223"/>
    </source>
</evidence>
<dbReference type="EMBL" id="HQ397709">
    <property type="protein sequence ID" value="AEP19817.1"/>
    <property type="molecule type" value="mRNA"/>
</dbReference>
<sequence>MDMSSFNVGALIFNKELPFVVEVDFDIDDHKFSIRGKGVGNAEKGLMVGKYVVSEGELPCSWSAITHNFQYGQVCFTRYPKDIPDHIKSLFPEGYVQTRHSHFVDDGEYTSVHTLTYENGVIYNRVKVNGGGFKPDGNVFGKRLREVEPDICSVYFPGKDGYNCEFVKLSETVDGDYQAIRIDQVIRPLSDGPSLPMTKLYHHYKFEYSKDANETREHIIMKEQVHASHHTSK</sequence>
<accession>J9PJD5</accession>
<dbReference type="InterPro" id="IPR011584">
    <property type="entry name" value="GFP-related"/>
</dbReference>
<keyword evidence="4" id="KW-0599">Photoprotein</keyword>
<evidence type="ECO:0000313" key="7">
    <source>
        <dbReference type="Proteomes" id="UP000594262"/>
    </source>
</evidence>
<dbReference type="Proteomes" id="UP000594262">
    <property type="component" value="Unplaced"/>
</dbReference>
<evidence type="ECO:0000313" key="5">
    <source>
        <dbReference type="EMBL" id="AEP19817.1"/>
    </source>
</evidence>
<dbReference type="EnsemblMetazoa" id="CLYHEMT023278.1">
    <property type="protein sequence ID" value="CLYHEMP023278.1"/>
    <property type="gene ID" value="CLYHEMG023278"/>
</dbReference>
<dbReference type="SUPFAM" id="SSF54511">
    <property type="entry name" value="GFP-like"/>
    <property type="match status" value="1"/>
</dbReference>
<reference evidence="6" key="2">
    <citation type="submission" date="2021-01" db="UniProtKB">
        <authorList>
            <consortium name="EnsemblMetazoa"/>
        </authorList>
    </citation>
    <scope>IDENTIFICATION</scope>
</reference>
<dbReference type="InterPro" id="IPR009017">
    <property type="entry name" value="GFP"/>
</dbReference>
<dbReference type="OrthoDB" id="5974228at2759"/>
<evidence type="ECO:0000256" key="4">
    <source>
        <dbReference type="ARBA" id="ARBA00023262"/>
    </source>
</evidence>
<dbReference type="AlphaFoldDB" id="J9PJD5"/>
<reference evidence="5" key="1">
    <citation type="submission" date="2010-10" db="EMBL/GenBank/DDBJ databases">
        <title>Mitochondrial targeting and bioluminescence energy transfer of a photoprotein-GFP pair endogenously expressed in Clytia hemisphaerica eggs.</title>
        <authorList>
            <person name="Fourrage C."/>
            <person name="Swann K."/>
            <person name="Gonzalez Garcia"/>
            <person name="Campbell A.K."/>
            <person name="Houliston E."/>
        </authorList>
    </citation>
    <scope>NUCLEOTIDE SEQUENCE</scope>
</reference>
<name>J9PJD5_9CNID</name>
<evidence type="ECO:0000256" key="1">
    <source>
        <dbReference type="ARBA" id="ARBA00008949"/>
    </source>
</evidence>
<organism evidence="5">
    <name type="scientific">Clytia hemisphaerica</name>
    <dbReference type="NCBI Taxonomy" id="252671"/>
    <lineage>
        <taxon>Eukaryota</taxon>
        <taxon>Metazoa</taxon>
        <taxon>Cnidaria</taxon>
        <taxon>Hydrozoa</taxon>
        <taxon>Hydroidolina</taxon>
        <taxon>Leptothecata</taxon>
        <taxon>Obeliida</taxon>
        <taxon>Clytiidae</taxon>
        <taxon>Clytia</taxon>
    </lineage>
</organism>
<gene>
    <name evidence="5" type="primary">GFP4</name>
</gene>
<evidence type="ECO:0000313" key="6">
    <source>
        <dbReference type="EnsemblMetazoa" id="CLYHEMP023278.1"/>
    </source>
</evidence>
<keyword evidence="7" id="KW-1185">Reference proteome</keyword>
<keyword evidence="3" id="KW-0455">Luminescence</keyword>
<proteinExistence type="evidence at transcript level"/>
<evidence type="ECO:0000256" key="2">
    <source>
        <dbReference type="ARBA" id="ARBA00022991"/>
    </source>
</evidence>
<dbReference type="InterPro" id="IPR000786">
    <property type="entry name" value="Green_fluorescent_prot"/>
</dbReference>
<dbReference type="Gene3D" id="2.40.155.10">
    <property type="entry name" value="Green fluorescent protein"/>
    <property type="match status" value="2"/>
</dbReference>